<keyword evidence="3 6" id="KW-0808">Transferase</keyword>
<evidence type="ECO:0000313" key="6">
    <source>
        <dbReference type="EMBL" id="MFH6984305.1"/>
    </source>
</evidence>
<feature type="transmembrane region" description="Helical" evidence="4">
    <location>
        <begin position="335"/>
        <end position="359"/>
    </location>
</feature>
<dbReference type="InterPro" id="IPR029044">
    <property type="entry name" value="Nucleotide-diphossugar_trans"/>
</dbReference>
<dbReference type="Proteomes" id="UP001610063">
    <property type="component" value="Unassembled WGS sequence"/>
</dbReference>
<dbReference type="Pfam" id="PF00535">
    <property type="entry name" value="Glycos_transf_2"/>
    <property type="match status" value="1"/>
</dbReference>
<evidence type="ECO:0000256" key="4">
    <source>
        <dbReference type="SAM" id="Phobius"/>
    </source>
</evidence>
<feature type="transmembrane region" description="Helical" evidence="4">
    <location>
        <begin position="275"/>
        <end position="296"/>
    </location>
</feature>
<feature type="domain" description="Glycosyltransferase 2-like" evidence="5">
    <location>
        <begin position="40"/>
        <end position="207"/>
    </location>
</feature>
<evidence type="ECO:0000256" key="1">
    <source>
        <dbReference type="ARBA" id="ARBA00006739"/>
    </source>
</evidence>
<dbReference type="EMBL" id="JBIPKE010000017">
    <property type="protein sequence ID" value="MFH6984305.1"/>
    <property type="molecule type" value="Genomic_DNA"/>
</dbReference>
<comment type="caution">
    <text evidence="6">The sequence shown here is derived from an EMBL/GenBank/DDBJ whole genome shotgun (WGS) entry which is preliminary data.</text>
</comment>
<dbReference type="SUPFAM" id="SSF53448">
    <property type="entry name" value="Nucleotide-diphospho-sugar transferases"/>
    <property type="match status" value="1"/>
</dbReference>
<keyword evidence="4" id="KW-0812">Transmembrane</keyword>
<evidence type="ECO:0000256" key="2">
    <source>
        <dbReference type="ARBA" id="ARBA00022676"/>
    </source>
</evidence>
<dbReference type="GO" id="GO:0016757">
    <property type="term" value="F:glycosyltransferase activity"/>
    <property type="evidence" value="ECO:0007669"/>
    <property type="project" value="UniProtKB-KW"/>
</dbReference>
<dbReference type="PANTHER" id="PTHR43630">
    <property type="entry name" value="POLY-BETA-1,6-N-ACETYL-D-GLUCOSAMINE SYNTHASE"/>
    <property type="match status" value="1"/>
</dbReference>
<keyword evidence="7" id="KW-1185">Reference proteome</keyword>
<dbReference type="EC" id="2.4.-.-" evidence="6"/>
<dbReference type="RefSeq" id="WP_395417672.1">
    <property type="nucleotide sequence ID" value="NZ_JBIPKE010000017.1"/>
</dbReference>
<feature type="transmembrane region" description="Helical" evidence="4">
    <location>
        <begin position="303"/>
        <end position="323"/>
    </location>
</feature>
<protein>
    <submittedName>
        <fullName evidence="6">Glycosyltransferase</fullName>
        <ecNumber evidence="6">2.4.-.-</ecNumber>
    </submittedName>
</protein>
<comment type="similarity">
    <text evidence="1">Belongs to the glycosyltransferase 2 family.</text>
</comment>
<keyword evidence="4" id="KW-1133">Transmembrane helix</keyword>
<sequence length="370" mass="42046">MIIFIAFSLIYCGFLLWARYHWCRIDTSVEADDGGLLTFSVIIPVRNEVANIASILADLQAQEYPADLYEVLVIDDDSDDRTLEIAAEVLQKSSMKYHLVRLKDYGMKGKKQAISKALELAKNEIILATDGDCRVGSMWIRVYAHKYTKDIQMITGPVRMVEHDFFTHLQSLEFAGLIGLGAASLQSGNPGMCNGANLSYRKSAFHEVSGYEGNQEIASGDDEFLLQKIFRAYPNGVLFLKDKRAIVSTPAKDTLGELINQRKRWSSKWKFHKSYYVKLMAIAVFFNYLVFAYMLVEGLTNEASFVIFTSFFLLRALVLSLYIRSVAIFLGVRNVIWASFVMEIIYPFLVLFLGIASIFGHYSWKGRYYS</sequence>
<evidence type="ECO:0000256" key="3">
    <source>
        <dbReference type="ARBA" id="ARBA00022679"/>
    </source>
</evidence>
<evidence type="ECO:0000313" key="7">
    <source>
        <dbReference type="Proteomes" id="UP001610063"/>
    </source>
</evidence>
<keyword evidence="2 6" id="KW-0328">Glycosyltransferase</keyword>
<dbReference type="PANTHER" id="PTHR43630:SF1">
    <property type="entry name" value="POLY-BETA-1,6-N-ACETYL-D-GLUCOSAMINE SYNTHASE"/>
    <property type="match status" value="1"/>
</dbReference>
<accession>A0ABW7NB32</accession>
<gene>
    <name evidence="6" type="ORF">ACHKAR_12700</name>
</gene>
<dbReference type="InterPro" id="IPR001173">
    <property type="entry name" value="Glyco_trans_2-like"/>
</dbReference>
<reference evidence="6 7" key="1">
    <citation type="journal article" date="2013" name="Int. J. Syst. Evol. Microbiol.">
        <title>Marinoscillum luteum sp. nov., isolated from marine sediment.</title>
        <authorList>
            <person name="Cha I.T."/>
            <person name="Park S.J."/>
            <person name="Kim S.J."/>
            <person name="Kim J.G."/>
            <person name="Jung M.Y."/>
            <person name="Shin K.S."/>
            <person name="Kwon K.K."/>
            <person name="Yang S.H."/>
            <person name="Seo Y.S."/>
            <person name="Rhee S.K."/>
        </authorList>
    </citation>
    <scope>NUCLEOTIDE SEQUENCE [LARGE SCALE GENOMIC DNA]</scope>
    <source>
        <strain evidence="6 7">KCTC 23939</strain>
    </source>
</reference>
<name>A0ABW7NB32_9BACT</name>
<organism evidence="6 7">
    <name type="scientific">Marinoscillum luteum</name>
    <dbReference type="NCBI Taxonomy" id="861051"/>
    <lineage>
        <taxon>Bacteria</taxon>
        <taxon>Pseudomonadati</taxon>
        <taxon>Bacteroidota</taxon>
        <taxon>Cytophagia</taxon>
        <taxon>Cytophagales</taxon>
        <taxon>Reichenbachiellaceae</taxon>
        <taxon>Marinoscillum</taxon>
    </lineage>
</organism>
<proteinExistence type="inferred from homology"/>
<dbReference type="Gene3D" id="3.90.550.10">
    <property type="entry name" value="Spore Coat Polysaccharide Biosynthesis Protein SpsA, Chain A"/>
    <property type="match status" value="1"/>
</dbReference>
<evidence type="ECO:0000259" key="5">
    <source>
        <dbReference type="Pfam" id="PF00535"/>
    </source>
</evidence>
<keyword evidence="4" id="KW-0472">Membrane</keyword>